<keyword evidence="1" id="KW-0732">Signal</keyword>
<name>A0A9D6V1Z1_9BACT</name>
<feature type="signal peptide" evidence="1">
    <location>
        <begin position="1"/>
        <end position="27"/>
    </location>
</feature>
<organism evidence="2 3">
    <name type="scientific">Desulfomonile tiedjei</name>
    <dbReference type="NCBI Taxonomy" id="2358"/>
    <lineage>
        <taxon>Bacteria</taxon>
        <taxon>Pseudomonadati</taxon>
        <taxon>Thermodesulfobacteriota</taxon>
        <taxon>Desulfomonilia</taxon>
        <taxon>Desulfomonilales</taxon>
        <taxon>Desulfomonilaceae</taxon>
        <taxon>Desulfomonile</taxon>
    </lineage>
</organism>
<evidence type="ECO:0000313" key="3">
    <source>
        <dbReference type="Proteomes" id="UP000807825"/>
    </source>
</evidence>
<proteinExistence type="predicted"/>
<dbReference type="EMBL" id="JACRDE010000103">
    <property type="protein sequence ID" value="MBI5248531.1"/>
    <property type="molecule type" value="Genomic_DNA"/>
</dbReference>
<accession>A0A9D6V1Z1</accession>
<feature type="chain" id="PRO_5038963758" evidence="1">
    <location>
        <begin position="28"/>
        <end position="356"/>
    </location>
</feature>
<evidence type="ECO:0000313" key="2">
    <source>
        <dbReference type="EMBL" id="MBI5248531.1"/>
    </source>
</evidence>
<gene>
    <name evidence="2" type="ORF">HY912_03455</name>
</gene>
<reference evidence="2" key="1">
    <citation type="submission" date="2020-07" db="EMBL/GenBank/DDBJ databases">
        <title>Huge and variable diversity of episymbiotic CPR bacteria and DPANN archaea in groundwater ecosystems.</title>
        <authorList>
            <person name="He C.Y."/>
            <person name="Keren R."/>
            <person name="Whittaker M."/>
            <person name="Farag I.F."/>
            <person name="Doudna J."/>
            <person name="Cate J.H.D."/>
            <person name="Banfield J.F."/>
        </authorList>
    </citation>
    <scope>NUCLEOTIDE SEQUENCE</scope>
    <source>
        <strain evidence="2">NC_groundwater_1664_Pr3_B-0.1um_52_9</strain>
    </source>
</reference>
<dbReference type="AlphaFoldDB" id="A0A9D6V1Z1"/>
<protein>
    <submittedName>
        <fullName evidence="2">Uncharacterized protein</fullName>
    </submittedName>
</protein>
<comment type="caution">
    <text evidence="2">The sequence shown here is derived from an EMBL/GenBank/DDBJ whole genome shotgun (WGS) entry which is preliminary data.</text>
</comment>
<evidence type="ECO:0000256" key="1">
    <source>
        <dbReference type="SAM" id="SignalP"/>
    </source>
</evidence>
<sequence>MLRRIPSTPLVCLFILLSTIFITAAWAASPDESLEILLKPNQVGGTPVPAAQKVSARPAKMRNDSSQGRVTFVPPGGITKVKPACVPYPVAGMPMCILPTTRQGQWEISGQVLFARAKGSIQWPRLDQNMWGGWWGGYWAYARDVDLNDDLQLPAHKEFLEFSIKYQFRPTWAIRYSVLGNQLTGAGWPQWNSPFVFGYQLYSTGQPISSKWQHAYHRATLEYNAVKTCSSSLSVFAGWVHTEDKIEVNCWLCGYYGNTFSKSMDAAIAGLELQRCLRTAANGATFSLDCKAGGIFLDDSQGYDVQAGARYSIPLNTGRWGYAKGGYRVVSLQKTQNEWLFKNQLEGGFLELGFIF</sequence>
<dbReference type="Proteomes" id="UP000807825">
    <property type="component" value="Unassembled WGS sequence"/>
</dbReference>